<feature type="coiled-coil region" evidence="1">
    <location>
        <begin position="18"/>
        <end position="52"/>
    </location>
</feature>
<keyword evidence="4" id="KW-1185">Reference proteome</keyword>
<reference evidence="3 4" key="1">
    <citation type="submission" date="2022-03" db="EMBL/GenBank/DDBJ databases">
        <title>Ignatzschineria rhizosphaerae HR5S32.</title>
        <authorList>
            <person name="Sun J.Q."/>
            <person name="Feng J.Y."/>
        </authorList>
    </citation>
    <scope>NUCLEOTIDE SEQUENCE [LARGE SCALE GENOMIC DNA]</scope>
    <source>
        <strain evidence="3 4">HR5S32</strain>
    </source>
</reference>
<evidence type="ECO:0000313" key="4">
    <source>
        <dbReference type="Proteomes" id="UP000829542"/>
    </source>
</evidence>
<dbReference type="RefSeq" id="WP_242148171.1">
    <property type="nucleotide sequence ID" value="NZ_CP093379.1"/>
</dbReference>
<keyword evidence="2" id="KW-0812">Transmembrane</keyword>
<keyword evidence="1" id="KW-0175">Coiled coil</keyword>
<evidence type="ECO:0000313" key="3">
    <source>
        <dbReference type="EMBL" id="UNM95683.1"/>
    </source>
</evidence>
<evidence type="ECO:0000256" key="2">
    <source>
        <dbReference type="SAM" id="Phobius"/>
    </source>
</evidence>
<keyword evidence="2" id="KW-1133">Transmembrane helix</keyword>
<sequence length="84" mass="9593">MSQMLIVSAIIAVLCGVITFLKRSNRSLKSENKELERELEQSVELNQKIILTLQSQIEFKRDISQLTASELIGELHDIRALRPD</sequence>
<dbReference type="EMBL" id="CP093379">
    <property type="protein sequence ID" value="UNM95683.1"/>
    <property type="molecule type" value="Genomic_DNA"/>
</dbReference>
<gene>
    <name evidence="3" type="ORF">MMG00_10725</name>
</gene>
<name>A0ABY3WYJ7_9GAMM</name>
<feature type="transmembrane region" description="Helical" evidence="2">
    <location>
        <begin position="6"/>
        <end position="23"/>
    </location>
</feature>
<organism evidence="3 4">
    <name type="scientific">Ignatzschineria rhizosphaerae</name>
    <dbReference type="NCBI Taxonomy" id="2923279"/>
    <lineage>
        <taxon>Bacteria</taxon>
        <taxon>Pseudomonadati</taxon>
        <taxon>Pseudomonadota</taxon>
        <taxon>Gammaproteobacteria</taxon>
        <taxon>Cardiobacteriales</taxon>
        <taxon>Ignatzschineriaceae</taxon>
        <taxon>Ignatzschineria</taxon>
    </lineage>
</organism>
<accession>A0ABY3WYJ7</accession>
<protein>
    <submittedName>
        <fullName evidence="3">Uncharacterized protein</fullName>
    </submittedName>
</protein>
<proteinExistence type="predicted"/>
<keyword evidence="2" id="KW-0472">Membrane</keyword>
<dbReference type="Proteomes" id="UP000829542">
    <property type="component" value="Chromosome"/>
</dbReference>
<evidence type="ECO:0000256" key="1">
    <source>
        <dbReference type="SAM" id="Coils"/>
    </source>
</evidence>